<protein>
    <recommendedName>
        <fullName evidence="16">NADH-cytochrome b5 reductase</fullName>
        <ecNumber evidence="16">1.6.2.2</ecNumber>
    </recommendedName>
</protein>
<keyword evidence="11 16" id="KW-0520">NAD</keyword>
<accession>A0A642V8V8</accession>
<evidence type="ECO:0000256" key="15">
    <source>
        <dbReference type="PIRSR" id="PIRSR601834-1"/>
    </source>
</evidence>
<evidence type="ECO:0000256" key="9">
    <source>
        <dbReference type="ARBA" id="ARBA00022989"/>
    </source>
</evidence>
<dbReference type="Gene3D" id="2.40.30.10">
    <property type="entry name" value="Translation factors"/>
    <property type="match status" value="1"/>
</dbReference>
<sequence>MTSSFVDGRGGGENVLSTPLHGVYIPAGLLILGVMIMDWTKWPYAVVAALLLGAFKFYRGIPTTIGNSYVPAMLVEKYPVSADTSIYEFELEKPTDRLGLQPGQHFTVRVKTNNGELLERCYTPLSVHSEGRFDLMIKRYERGTVSRCMDQLQQYQTIEVRVDPEDRHFNYVPNRYTHLNMVAGGTGITPMLQLIDTIVRNAEDKTKINLIYANDTIEDIPVADELNEMRDKYPYFTLKYLLRELPADNSINATIGIVSNEVLEKHLLPPTESSLTLVCGPEKMCIAAEKPLRTLGHEFFVF</sequence>
<keyword evidence="9 17" id="KW-1133">Transmembrane helix</keyword>
<keyword evidence="12 17" id="KW-0472">Membrane</keyword>
<dbReference type="VEuPathDB" id="FungiDB:TRICI_002145"/>
<feature type="binding site" evidence="15">
    <location>
        <position position="145"/>
    </location>
    <ligand>
        <name>FAD</name>
        <dbReference type="ChEBI" id="CHEBI:57692"/>
    </ligand>
</feature>
<dbReference type="PROSITE" id="PS51384">
    <property type="entry name" value="FAD_FR"/>
    <property type="match status" value="1"/>
</dbReference>
<dbReference type="PANTHER" id="PTHR19370">
    <property type="entry name" value="NADH-CYTOCHROME B5 REDUCTASE"/>
    <property type="match status" value="1"/>
</dbReference>
<dbReference type="Proteomes" id="UP000761534">
    <property type="component" value="Unassembled WGS sequence"/>
</dbReference>
<evidence type="ECO:0000256" key="1">
    <source>
        <dbReference type="ARBA" id="ARBA00001974"/>
    </source>
</evidence>
<dbReference type="SUPFAM" id="SSF63380">
    <property type="entry name" value="Riboflavin synthase domain-like"/>
    <property type="match status" value="1"/>
</dbReference>
<evidence type="ECO:0000256" key="17">
    <source>
        <dbReference type="SAM" id="Phobius"/>
    </source>
</evidence>
<name>A0A642V8V8_9ASCO</name>
<evidence type="ECO:0000256" key="13">
    <source>
        <dbReference type="ARBA" id="ARBA00047682"/>
    </source>
</evidence>
<dbReference type="SUPFAM" id="SSF52343">
    <property type="entry name" value="Ferredoxin reductase-like, C-terminal NADP-linked domain"/>
    <property type="match status" value="1"/>
</dbReference>
<dbReference type="InterPro" id="IPR039261">
    <property type="entry name" value="FNR_nucleotide-bd"/>
</dbReference>
<evidence type="ECO:0000259" key="18">
    <source>
        <dbReference type="PROSITE" id="PS51384"/>
    </source>
</evidence>
<evidence type="ECO:0000256" key="12">
    <source>
        <dbReference type="ARBA" id="ARBA00023136"/>
    </source>
</evidence>
<feature type="transmembrane region" description="Helical" evidence="17">
    <location>
        <begin position="20"/>
        <end position="37"/>
    </location>
</feature>
<dbReference type="Pfam" id="PF00175">
    <property type="entry name" value="NAD_binding_1"/>
    <property type="match status" value="1"/>
</dbReference>
<comment type="cofactor">
    <cofactor evidence="1 15 16">
        <name>FAD</name>
        <dbReference type="ChEBI" id="CHEBI:57692"/>
    </cofactor>
</comment>
<evidence type="ECO:0000313" key="19">
    <source>
        <dbReference type="EMBL" id="KAA8915702.1"/>
    </source>
</evidence>
<evidence type="ECO:0000256" key="3">
    <source>
        <dbReference type="ARBA" id="ARBA00005156"/>
    </source>
</evidence>
<keyword evidence="7" id="KW-1000">Mitochondrion outer membrane</keyword>
<evidence type="ECO:0000256" key="6">
    <source>
        <dbReference type="ARBA" id="ARBA00022692"/>
    </source>
</evidence>
<dbReference type="CDD" id="cd06183">
    <property type="entry name" value="cyt_b5_reduct_like"/>
    <property type="match status" value="1"/>
</dbReference>
<dbReference type="GO" id="GO:0090524">
    <property type="term" value="F:cytochrome-b5 reductase activity, acting on NADH"/>
    <property type="evidence" value="ECO:0007669"/>
    <property type="project" value="UniProtKB-EC"/>
</dbReference>
<gene>
    <name evidence="19" type="ORF">TRICI_002145</name>
</gene>
<evidence type="ECO:0000256" key="10">
    <source>
        <dbReference type="ARBA" id="ARBA00023002"/>
    </source>
</evidence>
<keyword evidence="20" id="KW-1185">Reference proteome</keyword>
<feature type="binding site" evidence="15">
    <location>
        <position position="138"/>
    </location>
    <ligand>
        <name>FAD</name>
        <dbReference type="ChEBI" id="CHEBI:57692"/>
    </ligand>
</feature>
<evidence type="ECO:0000256" key="11">
    <source>
        <dbReference type="ARBA" id="ARBA00023027"/>
    </source>
</evidence>
<keyword evidence="10 16" id="KW-0560">Oxidoreductase</keyword>
<feature type="binding site" evidence="15">
    <location>
        <position position="189"/>
    </location>
    <ligand>
        <name>FAD</name>
        <dbReference type="ChEBI" id="CHEBI:57692"/>
    </ligand>
</feature>
<keyword evidence="7" id="KW-0496">Mitochondrion</keyword>
<evidence type="ECO:0000256" key="14">
    <source>
        <dbReference type="ARBA" id="ARBA00049138"/>
    </source>
</evidence>
<dbReference type="InterPro" id="IPR001709">
    <property type="entry name" value="Flavoprot_Pyr_Nucl_cyt_Rdtase"/>
</dbReference>
<keyword evidence="6 17" id="KW-0812">Transmembrane</keyword>
<evidence type="ECO:0000256" key="8">
    <source>
        <dbReference type="ARBA" id="ARBA00022827"/>
    </source>
</evidence>
<keyword evidence="8 15" id="KW-0274">FAD</keyword>
<comment type="catalytic activity">
    <reaction evidence="14">
        <text>2 Fe(3+)-[Dph3] + NADH = 2 Fe(2+)-[Dph3] + NAD(+) + H(+)</text>
        <dbReference type="Rhea" id="RHEA:71231"/>
        <dbReference type="Rhea" id="RHEA-COMP:18002"/>
        <dbReference type="Rhea" id="RHEA-COMP:18003"/>
        <dbReference type="ChEBI" id="CHEBI:15378"/>
        <dbReference type="ChEBI" id="CHEBI:29033"/>
        <dbReference type="ChEBI" id="CHEBI:29034"/>
        <dbReference type="ChEBI" id="CHEBI:57540"/>
        <dbReference type="ChEBI" id="CHEBI:57945"/>
        <dbReference type="ChEBI" id="CHEBI:83228"/>
    </reaction>
    <physiologicalReaction direction="left-to-right" evidence="14">
        <dbReference type="Rhea" id="RHEA:71232"/>
    </physiologicalReaction>
</comment>
<feature type="binding site" evidence="15">
    <location>
        <position position="146"/>
    </location>
    <ligand>
        <name>FAD</name>
        <dbReference type="ChEBI" id="CHEBI:57692"/>
    </ligand>
</feature>
<feature type="transmembrane region" description="Helical" evidence="17">
    <location>
        <begin position="44"/>
        <end position="61"/>
    </location>
</feature>
<dbReference type="GO" id="GO:0005741">
    <property type="term" value="C:mitochondrial outer membrane"/>
    <property type="evidence" value="ECO:0007669"/>
    <property type="project" value="UniProtKB-SubCell"/>
</dbReference>
<dbReference type="InterPro" id="IPR008333">
    <property type="entry name" value="Cbr1-like_FAD-bd_dom"/>
</dbReference>
<evidence type="ECO:0000256" key="7">
    <source>
        <dbReference type="ARBA" id="ARBA00022787"/>
    </source>
</evidence>
<proteinExistence type="inferred from homology"/>
<feature type="binding site" evidence="15">
    <location>
        <position position="120"/>
    </location>
    <ligand>
        <name>FAD</name>
        <dbReference type="ChEBI" id="CHEBI:57692"/>
    </ligand>
</feature>
<organism evidence="19 20">
    <name type="scientific">Trichomonascus ciferrii</name>
    <dbReference type="NCBI Taxonomy" id="44093"/>
    <lineage>
        <taxon>Eukaryota</taxon>
        <taxon>Fungi</taxon>
        <taxon>Dikarya</taxon>
        <taxon>Ascomycota</taxon>
        <taxon>Saccharomycotina</taxon>
        <taxon>Dipodascomycetes</taxon>
        <taxon>Dipodascales</taxon>
        <taxon>Trichomonascaceae</taxon>
        <taxon>Trichomonascus</taxon>
        <taxon>Trichomonascus ciferrii complex</taxon>
    </lineage>
</organism>
<comment type="similarity">
    <text evidence="4 16">Belongs to the flavoprotein pyridine nucleotide cytochrome reductase family.</text>
</comment>
<dbReference type="InterPro" id="IPR017938">
    <property type="entry name" value="Riboflavin_synthase-like_b-brl"/>
</dbReference>
<dbReference type="PRINTS" id="PR00406">
    <property type="entry name" value="CYTB5RDTASE"/>
</dbReference>
<dbReference type="OrthoDB" id="432685at2759"/>
<dbReference type="PANTHER" id="PTHR19370:SF184">
    <property type="entry name" value="NADH-CYTOCHROME B5 REDUCTASE-LIKE"/>
    <property type="match status" value="1"/>
</dbReference>
<reference evidence="19" key="1">
    <citation type="journal article" date="2019" name="G3 (Bethesda)">
        <title>Genome Assemblies of Two Rare Opportunistic Yeast Pathogens: Diutina rugosa (syn. Candida rugosa) and Trichomonascus ciferrii (syn. Candida ciferrii).</title>
        <authorList>
            <person name="Mixao V."/>
            <person name="Saus E."/>
            <person name="Hansen A.P."/>
            <person name="Lass-Florl C."/>
            <person name="Gabaldon T."/>
        </authorList>
    </citation>
    <scope>NUCLEOTIDE SEQUENCE</scope>
    <source>
        <strain evidence="19">CBS 4856</strain>
    </source>
</reference>
<comment type="caution">
    <text evidence="19">The sequence shown here is derived from an EMBL/GenBank/DDBJ whole genome shotgun (WGS) entry which is preliminary data.</text>
</comment>
<evidence type="ECO:0000313" key="20">
    <source>
        <dbReference type="Proteomes" id="UP000761534"/>
    </source>
</evidence>
<feature type="domain" description="FAD-binding FR-type" evidence="18">
    <location>
        <begin position="67"/>
        <end position="172"/>
    </location>
</feature>
<evidence type="ECO:0000256" key="4">
    <source>
        <dbReference type="ARBA" id="ARBA00006105"/>
    </source>
</evidence>
<comment type="catalytic activity">
    <reaction evidence="13 16">
        <text>2 Fe(III)-[cytochrome b5] + NADH = 2 Fe(II)-[cytochrome b5] + NAD(+) + H(+)</text>
        <dbReference type="Rhea" id="RHEA:46680"/>
        <dbReference type="Rhea" id="RHEA-COMP:10438"/>
        <dbReference type="Rhea" id="RHEA-COMP:10439"/>
        <dbReference type="ChEBI" id="CHEBI:15378"/>
        <dbReference type="ChEBI" id="CHEBI:29033"/>
        <dbReference type="ChEBI" id="CHEBI:29034"/>
        <dbReference type="ChEBI" id="CHEBI:57540"/>
        <dbReference type="ChEBI" id="CHEBI:57945"/>
        <dbReference type="EC" id="1.6.2.2"/>
    </reaction>
</comment>
<dbReference type="EMBL" id="SWFS01000149">
    <property type="protein sequence ID" value="KAA8915702.1"/>
    <property type="molecule type" value="Genomic_DNA"/>
</dbReference>
<dbReference type="Pfam" id="PF00970">
    <property type="entry name" value="FAD_binding_6"/>
    <property type="match status" value="1"/>
</dbReference>
<dbReference type="AlphaFoldDB" id="A0A642V8V8"/>
<evidence type="ECO:0000256" key="5">
    <source>
        <dbReference type="ARBA" id="ARBA00022630"/>
    </source>
</evidence>
<dbReference type="EC" id="1.6.2.2" evidence="16"/>
<dbReference type="InterPro" id="IPR001433">
    <property type="entry name" value="OxRdtase_FAD/NAD-bd"/>
</dbReference>
<dbReference type="InterPro" id="IPR017927">
    <property type="entry name" value="FAD-bd_FR_type"/>
</dbReference>
<dbReference type="InterPro" id="IPR001834">
    <property type="entry name" value="CBR-like"/>
</dbReference>
<dbReference type="PRINTS" id="PR00371">
    <property type="entry name" value="FPNCR"/>
</dbReference>
<comment type="pathway">
    <text evidence="3">Protein modification; peptidyl-diphthamide biosynthesis.</text>
</comment>
<evidence type="ECO:0000256" key="2">
    <source>
        <dbReference type="ARBA" id="ARBA00004572"/>
    </source>
</evidence>
<evidence type="ECO:0000256" key="16">
    <source>
        <dbReference type="RuleBase" id="RU361226"/>
    </source>
</evidence>
<keyword evidence="5 15" id="KW-0285">Flavoprotein</keyword>
<feature type="binding site" evidence="15">
    <location>
        <position position="122"/>
    </location>
    <ligand>
        <name>FAD</name>
        <dbReference type="ChEBI" id="CHEBI:57692"/>
    </ligand>
</feature>
<dbReference type="Gene3D" id="3.40.50.80">
    <property type="entry name" value="Nucleotide-binding domain of ferredoxin-NADP reductase (FNR) module"/>
    <property type="match status" value="1"/>
</dbReference>
<comment type="subcellular location">
    <subcellularLocation>
        <location evidence="2">Mitochondrion outer membrane</location>
        <topology evidence="2">Single-pass membrane protein</topology>
    </subcellularLocation>
</comment>